<evidence type="ECO:0000256" key="4">
    <source>
        <dbReference type="ARBA" id="ARBA00022692"/>
    </source>
</evidence>
<dbReference type="InterPro" id="IPR020846">
    <property type="entry name" value="MFS_dom"/>
</dbReference>
<evidence type="ECO:0000313" key="9">
    <source>
        <dbReference type="EMBL" id="OYD58284.1"/>
    </source>
</evidence>
<keyword evidence="4 7" id="KW-0812">Transmembrane</keyword>
<evidence type="ECO:0000256" key="1">
    <source>
        <dbReference type="ARBA" id="ARBA00004651"/>
    </source>
</evidence>
<feature type="transmembrane region" description="Helical" evidence="7">
    <location>
        <begin position="90"/>
        <end position="116"/>
    </location>
</feature>
<dbReference type="InterPro" id="IPR036259">
    <property type="entry name" value="MFS_trans_sf"/>
</dbReference>
<evidence type="ECO:0000256" key="2">
    <source>
        <dbReference type="ARBA" id="ARBA00022448"/>
    </source>
</evidence>
<reference evidence="9 10" key="1">
    <citation type="submission" date="2017-07" db="EMBL/GenBank/DDBJ databases">
        <title>Fictibacillus sp. nov. GDSW-R2A3 Genome sequencing and assembly.</title>
        <authorList>
            <person name="Mayilraj S."/>
        </authorList>
    </citation>
    <scope>NUCLEOTIDE SEQUENCE [LARGE SCALE GENOMIC DNA]</scope>
    <source>
        <strain evidence="9 10">GDSW-R2A3</strain>
    </source>
</reference>
<dbReference type="GO" id="GO:0022857">
    <property type="term" value="F:transmembrane transporter activity"/>
    <property type="evidence" value="ECO:0007669"/>
    <property type="project" value="InterPro"/>
</dbReference>
<evidence type="ECO:0000256" key="5">
    <source>
        <dbReference type="ARBA" id="ARBA00022989"/>
    </source>
</evidence>
<accession>A0A235FB89</accession>
<gene>
    <name evidence="9" type="ORF">CGZ90_10415</name>
</gene>
<feature type="transmembrane region" description="Helical" evidence="7">
    <location>
        <begin position="167"/>
        <end position="185"/>
    </location>
</feature>
<keyword evidence="3" id="KW-1003">Cell membrane</keyword>
<feature type="domain" description="Major facilitator superfamily (MFS) profile" evidence="8">
    <location>
        <begin position="6"/>
        <end position="404"/>
    </location>
</feature>
<keyword evidence="5 7" id="KW-1133">Transmembrane helix</keyword>
<feature type="transmembrane region" description="Helical" evidence="7">
    <location>
        <begin position="12"/>
        <end position="37"/>
    </location>
</feature>
<feature type="transmembrane region" description="Helical" evidence="7">
    <location>
        <begin position="255"/>
        <end position="275"/>
    </location>
</feature>
<dbReference type="PRINTS" id="PR01035">
    <property type="entry name" value="TCRTETA"/>
</dbReference>
<dbReference type="CDD" id="cd06173">
    <property type="entry name" value="MFS_MefA_like"/>
    <property type="match status" value="1"/>
</dbReference>
<protein>
    <recommendedName>
        <fullName evidence="8">Major facilitator superfamily (MFS) profile domain-containing protein</fullName>
    </recommendedName>
</protein>
<keyword evidence="6 7" id="KW-0472">Membrane</keyword>
<dbReference type="Proteomes" id="UP000215059">
    <property type="component" value="Unassembled WGS sequence"/>
</dbReference>
<evidence type="ECO:0000256" key="3">
    <source>
        <dbReference type="ARBA" id="ARBA00022475"/>
    </source>
</evidence>
<dbReference type="Pfam" id="PF07690">
    <property type="entry name" value="MFS_1"/>
    <property type="match status" value="1"/>
</dbReference>
<feature type="transmembrane region" description="Helical" evidence="7">
    <location>
        <begin position="214"/>
        <end position="235"/>
    </location>
</feature>
<comment type="subcellular location">
    <subcellularLocation>
        <location evidence="1">Cell membrane</location>
        <topology evidence="1">Multi-pass membrane protein</topology>
    </subcellularLocation>
</comment>
<feature type="transmembrane region" description="Helical" evidence="7">
    <location>
        <begin position="350"/>
        <end position="372"/>
    </location>
</feature>
<dbReference type="PROSITE" id="PS50850">
    <property type="entry name" value="MFS"/>
    <property type="match status" value="1"/>
</dbReference>
<dbReference type="SUPFAM" id="SSF103473">
    <property type="entry name" value="MFS general substrate transporter"/>
    <property type="match status" value="1"/>
</dbReference>
<dbReference type="OrthoDB" id="2276409at2"/>
<dbReference type="Gene3D" id="1.20.1250.20">
    <property type="entry name" value="MFS general substrate transporter like domains"/>
    <property type="match status" value="1"/>
</dbReference>
<dbReference type="PANTHER" id="PTHR43266">
    <property type="entry name" value="MACROLIDE-EFFLUX PROTEIN"/>
    <property type="match status" value="1"/>
</dbReference>
<keyword evidence="2" id="KW-0813">Transport</keyword>
<evidence type="ECO:0000313" key="10">
    <source>
        <dbReference type="Proteomes" id="UP000215059"/>
    </source>
</evidence>
<evidence type="ECO:0000256" key="7">
    <source>
        <dbReference type="SAM" id="Phobius"/>
    </source>
</evidence>
<feature type="transmembrane region" description="Helical" evidence="7">
    <location>
        <begin position="313"/>
        <end position="338"/>
    </location>
</feature>
<dbReference type="PANTHER" id="PTHR43266:SF2">
    <property type="entry name" value="MAJOR FACILITATOR SUPERFAMILY (MFS) PROFILE DOMAIN-CONTAINING PROTEIN"/>
    <property type="match status" value="1"/>
</dbReference>
<dbReference type="GO" id="GO:0005886">
    <property type="term" value="C:plasma membrane"/>
    <property type="evidence" value="ECO:0007669"/>
    <property type="project" value="UniProtKB-SubCell"/>
</dbReference>
<evidence type="ECO:0000256" key="6">
    <source>
        <dbReference type="ARBA" id="ARBA00023136"/>
    </source>
</evidence>
<keyword evidence="10" id="KW-1185">Reference proteome</keyword>
<name>A0A235FB89_9BACL</name>
<feature type="transmembrane region" description="Helical" evidence="7">
    <location>
        <begin position="49"/>
        <end position="70"/>
    </location>
</feature>
<dbReference type="InterPro" id="IPR011701">
    <property type="entry name" value="MFS"/>
</dbReference>
<comment type="caution">
    <text evidence="9">The sequence shown here is derived from an EMBL/GenBank/DDBJ whole genome shotgun (WGS) entry which is preliminary data.</text>
</comment>
<dbReference type="InterPro" id="IPR001958">
    <property type="entry name" value="Tet-R_TetA/multi-R_MdtG-like"/>
</dbReference>
<feature type="transmembrane region" description="Helical" evidence="7">
    <location>
        <begin position="287"/>
        <end position="307"/>
    </location>
</feature>
<evidence type="ECO:0000259" key="8">
    <source>
        <dbReference type="PROSITE" id="PS50850"/>
    </source>
</evidence>
<dbReference type="RefSeq" id="WP_094252425.1">
    <property type="nucleotide sequence ID" value="NZ_JBHLXL010000001.1"/>
</dbReference>
<sequence length="423" mass="45390">MTSKPLLSLTSYRYLISAQLVSNLGDWLSIMAVFTMAGLKWNATPLEMSLILLSLALPMTVLGPVAGVLADRGERKWLMIGSDLARAAVILLLITATKVWHVYILLFLLGVFSALFNPAKNGKLKEIVPDEHMQQASSISSIIENGTKIVGPAAGGMLMTFIGSQTIFIIDAATYFLSAMLLIKLPVRKASSQKKGGENGMASFWRDFSESITFIKGILFIFYGMLLMFITMFVIQLADSQFVTLFRELKQVSPGLIGAVMTASGAGFLVSGILLTKLDIKKPAAAMGAGITVLGAGFGLTGYFTYLQLPFPYFWSASVVFFASFGAGFMFIPFQTAVQKKTPVEMSGRVFGTVGSVSMLAAIIGPLAGGIIGNMTGVLPLFLLSGSGLVFIGIMTLCLRKFLEKGEVHGTESIRRTQGTTTA</sequence>
<feature type="transmembrane region" description="Helical" evidence="7">
    <location>
        <begin position="378"/>
        <end position="399"/>
    </location>
</feature>
<organism evidence="9 10">
    <name type="scientific">Fictibacillus aquaticus</name>
    <dbReference type="NCBI Taxonomy" id="2021314"/>
    <lineage>
        <taxon>Bacteria</taxon>
        <taxon>Bacillati</taxon>
        <taxon>Bacillota</taxon>
        <taxon>Bacilli</taxon>
        <taxon>Bacillales</taxon>
        <taxon>Fictibacillaceae</taxon>
        <taxon>Fictibacillus</taxon>
    </lineage>
</organism>
<dbReference type="AlphaFoldDB" id="A0A235FB89"/>
<proteinExistence type="predicted"/>
<dbReference type="EMBL" id="NOII01000002">
    <property type="protein sequence ID" value="OYD58284.1"/>
    <property type="molecule type" value="Genomic_DNA"/>
</dbReference>